<reference evidence="1 2" key="1">
    <citation type="submission" date="2020-10" db="EMBL/GenBank/DDBJ databases">
        <title>Connecting structure to function with the recovery of over 1000 high-quality activated sludge metagenome-assembled genomes encoding full-length rRNA genes using long-read sequencing.</title>
        <authorList>
            <person name="Singleton C.M."/>
            <person name="Petriglieri F."/>
            <person name="Kristensen J.M."/>
            <person name="Kirkegaard R.H."/>
            <person name="Michaelsen T.Y."/>
            <person name="Andersen M.H."/>
            <person name="Karst S.M."/>
            <person name="Dueholm M.S."/>
            <person name="Nielsen P.H."/>
            <person name="Albertsen M."/>
        </authorList>
    </citation>
    <scope>NUCLEOTIDE SEQUENCE [LARGE SCALE GENOMIC DNA]</scope>
    <source>
        <strain evidence="1">Fred_18-Q3-R57-64_BAT3C.720</strain>
    </source>
</reference>
<sequence>MAQKSHTQVQWTLDGHFLAHRGGTLNLPNPGAGAHTLSAKVADTGLLTAQDRVTLAVVDHPPRMTIISPTRPAAGQAVEWSIGSTLQLRGQSSDIDEPGGSLADQQVEWSLESTSNLRPPLPLGHGHQRLTGLPATLTAGDYHLIFKERDAANIAADRLLVHVRGAGQTPPTITFQAPAEGSRLRATRVAADDTSFGRPYGIARVRLHALATDLQDGDVSARIIWLDARRP</sequence>
<proteinExistence type="predicted"/>
<organism evidence="1 2">
    <name type="scientific">Candidatus Accumulibacter affinis</name>
    <dbReference type="NCBI Taxonomy" id="2954384"/>
    <lineage>
        <taxon>Bacteria</taxon>
        <taxon>Pseudomonadati</taxon>
        <taxon>Pseudomonadota</taxon>
        <taxon>Betaproteobacteria</taxon>
        <taxon>Candidatus Accumulibacter</taxon>
    </lineage>
</organism>
<name>A0A935T9F9_9PROT</name>
<comment type="caution">
    <text evidence="1">The sequence shown here is derived from an EMBL/GenBank/DDBJ whole genome shotgun (WGS) entry which is preliminary data.</text>
</comment>
<accession>A0A935T9F9</accession>
<gene>
    <name evidence="1" type="ORF">IPK02_11460</name>
</gene>
<evidence type="ECO:0000313" key="2">
    <source>
        <dbReference type="Proteomes" id="UP000706151"/>
    </source>
</evidence>
<protein>
    <submittedName>
        <fullName evidence="1">Uncharacterized protein</fullName>
    </submittedName>
</protein>
<dbReference type="Proteomes" id="UP000706151">
    <property type="component" value="Unassembled WGS sequence"/>
</dbReference>
<dbReference type="AlphaFoldDB" id="A0A935T9F9"/>
<evidence type="ECO:0000313" key="1">
    <source>
        <dbReference type="EMBL" id="MBK7954516.1"/>
    </source>
</evidence>
<dbReference type="EMBL" id="JADJOT010000009">
    <property type="protein sequence ID" value="MBK7954516.1"/>
    <property type="molecule type" value="Genomic_DNA"/>
</dbReference>